<reference evidence="1 2" key="1">
    <citation type="submission" date="2017-01" db="EMBL/GenBank/DDBJ databases">
        <authorList>
            <person name="Mah S.A."/>
            <person name="Swanson W.J."/>
            <person name="Moy G.W."/>
            <person name="Vacquier V.D."/>
        </authorList>
    </citation>
    <scope>NUCLEOTIDE SEQUENCE [LARGE SCALE GENOMIC DNA]</scope>
    <source>
        <strain evidence="1 2">GSMNP</strain>
    </source>
</reference>
<sequence length="80" mass="8869">MNNQTEHTIAKQVGTGHADISKYEWLTNQHRDTLAYIAGDSALTSYVALVEGESLSRVRFNSIEKMMCPCGPPPEELTKS</sequence>
<gene>
    <name evidence="1" type="ORF">AYI70_g4609</name>
</gene>
<name>A0A1R1XY69_9FUNG</name>
<comment type="caution">
    <text evidence="1">The sequence shown here is derived from an EMBL/GenBank/DDBJ whole genome shotgun (WGS) entry which is preliminary data.</text>
</comment>
<dbReference type="Proteomes" id="UP000187283">
    <property type="component" value="Unassembled WGS sequence"/>
</dbReference>
<dbReference type="STRING" id="133412.A0A1R1XY69"/>
<protein>
    <submittedName>
        <fullName evidence="1">Putative splicing factor 3B subunit 5</fullName>
    </submittedName>
</protein>
<proteinExistence type="predicted"/>
<dbReference type="GO" id="GO:0071011">
    <property type="term" value="C:precatalytic spliceosome"/>
    <property type="evidence" value="ECO:0007669"/>
    <property type="project" value="TreeGrafter"/>
</dbReference>
<evidence type="ECO:0000313" key="2">
    <source>
        <dbReference type="Proteomes" id="UP000187283"/>
    </source>
</evidence>
<organism evidence="1 2">
    <name type="scientific">Smittium culicis</name>
    <dbReference type="NCBI Taxonomy" id="133412"/>
    <lineage>
        <taxon>Eukaryota</taxon>
        <taxon>Fungi</taxon>
        <taxon>Fungi incertae sedis</taxon>
        <taxon>Zoopagomycota</taxon>
        <taxon>Kickxellomycotina</taxon>
        <taxon>Harpellomycetes</taxon>
        <taxon>Harpellales</taxon>
        <taxon>Legeriomycetaceae</taxon>
        <taxon>Smittium</taxon>
    </lineage>
</organism>
<dbReference type="InterPro" id="IPR009846">
    <property type="entry name" value="SF3b5/RDS3-10"/>
</dbReference>
<accession>A0A1R1XY69</accession>
<evidence type="ECO:0000313" key="1">
    <source>
        <dbReference type="EMBL" id="OMJ19623.1"/>
    </source>
</evidence>
<dbReference type="GO" id="GO:0005686">
    <property type="term" value="C:U2 snRNP"/>
    <property type="evidence" value="ECO:0007669"/>
    <property type="project" value="TreeGrafter"/>
</dbReference>
<dbReference type="EMBL" id="LSSN01001441">
    <property type="protein sequence ID" value="OMJ19623.1"/>
    <property type="molecule type" value="Genomic_DNA"/>
</dbReference>
<dbReference type="PANTHER" id="PTHR20978">
    <property type="entry name" value="SPLICING FACTOR 3B SUBUNIT 5"/>
    <property type="match status" value="1"/>
</dbReference>
<dbReference type="GO" id="GO:0000398">
    <property type="term" value="P:mRNA splicing, via spliceosome"/>
    <property type="evidence" value="ECO:0007669"/>
    <property type="project" value="TreeGrafter"/>
</dbReference>
<dbReference type="Pfam" id="PF07189">
    <property type="entry name" value="SF3b10"/>
    <property type="match status" value="1"/>
</dbReference>
<dbReference type="OrthoDB" id="274726at2759"/>
<dbReference type="AlphaFoldDB" id="A0A1R1XY69"/>
<dbReference type="PANTHER" id="PTHR20978:SF0">
    <property type="entry name" value="SPLICING FACTOR 3B SUBUNIT 5"/>
    <property type="match status" value="1"/>
</dbReference>
<keyword evidence="2" id="KW-1185">Reference proteome</keyword>